<keyword evidence="2" id="KW-1133">Transmembrane helix</keyword>
<keyword evidence="2" id="KW-0472">Membrane</keyword>
<sequence>MRFSIGLEKGESEHGWGRDRSGEGFGAGVGGLGGETPSSLAPSARLGRPAGLRICWAAAAGIGPFASLMCHRGDTAVAAVIVVVITITTTALSSLLVHPDSSLCQL</sequence>
<organism evidence="3">
    <name type="scientific">Triticum urartu</name>
    <name type="common">Red wild einkorn</name>
    <name type="synonym">Crithodium urartu</name>
    <dbReference type="NCBI Taxonomy" id="4572"/>
    <lineage>
        <taxon>Eukaryota</taxon>
        <taxon>Viridiplantae</taxon>
        <taxon>Streptophyta</taxon>
        <taxon>Embryophyta</taxon>
        <taxon>Tracheophyta</taxon>
        <taxon>Spermatophyta</taxon>
        <taxon>Magnoliopsida</taxon>
        <taxon>Liliopsida</taxon>
        <taxon>Poales</taxon>
        <taxon>Poaceae</taxon>
        <taxon>BOP clade</taxon>
        <taxon>Pooideae</taxon>
        <taxon>Triticodae</taxon>
        <taxon>Triticeae</taxon>
        <taxon>Triticinae</taxon>
        <taxon>Triticum</taxon>
    </lineage>
</organism>
<feature type="region of interest" description="Disordered" evidence="1">
    <location>
        <begin position="1"/>
        <end position="42"/>
    </location>
</feature>
<dbReference type="EMBL" id="KD139175">
    <property type="protein sequence ID" value="EMS57861.1"/>
    <property type="molecule type" value="Genomic_DNA"/>
</dbReference>
<dbReference type="AlphaFoldDB" id="M7ZDZ1"/>
<evidence type="ECO:0000256" key="2">
    <source>
        <dbReference type="SAM" id="Phobius"/>
    </source>
</evidence>
<evidence type="ECO:0000256" key="1">
    <source>
        <dbReference type="SAM" id="MobiDB-lite"/>
    </source>
</evidence>
<reference evidence="3" key="1">
    <citation type="journal article" date="2013" name="Nature">
        <title>Draft genome of the wheat A-genome progenitor Triticum urartu.</title>
        <authorList>
            <person name="Ling H.Q."/>
            <person name="Zhao S."/>
            <person name="Liu D."/>
            <person name="Wang J."/>
            <person name="Sun H."/>
            <person name="Zhang C."/>
            <person name="Fan H."/>
            <person name="Li D."/>
            <person name="Dong L."/>
            <person name="Tao Y."/>
            <person name="Gao C."/>
            <person name="Wu H."/>
            <person name="Li Y."/>
            <person name="Cui Y."/>
            <person name="Guo X."/>
            <person name="Zheng S."/>
            <person name="Wang B."/>
            <person name="Yu K."/>
            <person name="Liang Q."/>
            <person name="Yang W."/>
            <person name="Lou X."/>
            <person name="Chen J."/>
            <person name="Feng M."/>
            <person name="Jian J."/>
            <person name="Zhang X."/>
            <person name="Luo G."/>
            <person name="Jiang Y."/>
            <person name="Liu J."/>
            <person name="Wang Z."/>
            <person name="Sha Y."/>
            <person name="Zhang B."/>
            <person name="Wu H."/>
            <person name="Tang D."/>
            <person name="Shen Q."/>
            <person name="Xue P."/>
            <person name="Zou S."/>
            <person name="Wang X."/>
            <person name="Liu X."/>
            <person name="Wang F."/>
            <person name="Yang Y."/>
            <person name="An X."/>
            <person name="Dong Z."/>
            <person name="Zhang K."/>
            <person name="Zhang X."/>
            <person name="Luo M.C."/>
            <person name="Dvorak J."/>
            <person name="Tong Y."/>
            <person name="Wang J."/>
            <person name="Yang H."/>
            <person name="Li Z."/>
            <person name="Wang D."/>
            <person name="Zhang A."/>
            <person name="Wang J."/>
        </authorList>
    </citation>
    <scope>NUCLEOTIDE SEQUENCE</scope>
</reference>
<keyword evidence="2" id="KW-0812">Transmembrane</keyword>
<gene>
    <name evidence="3" type="ORF">TRIUR3_20717</name>
</gene>
<feature type="compositionally biased region" description="Basic and acidic residues" evidence="1">
    <location>
        <begin position="8"/>
        <end position="22"/>
    </location>
</feature>
<accession>M7ZDZ1</accession>
<protein>
    <submittedName>
        <fullName evidence="3">Uncharacterized protein</fullName>
    </submittedName>
</protein>
<feature type="compositionally biased region" description="Gly residues" evidence="1">
    <location>
        <begin position="23"/>
        <end position="34"/>
    </location>
</feature>
<feature type="transmembrane region" description="Helical" evidence="2">
    <location>
        <begin position="75"/>
        <end position="97"/>
    </location>
</feature>
<name>M7ZDZ1_TRIUA</name>
<proteinExistence type="predicted"/>
<evidence type="ECO:0000313" key="3">
    <source>
        <dbReference type="EMBL" id="EMS57861.1"/>
    </source>
</evidence>